<evidence type="ECO:0000313" key="1">
    <source>
        <dbReference type="EMBL" id="HJE51444.1"/>
    </source>
</evidence>
<gene>
    <name evidence="1" type="ORF">K8V15_05630</name>
</gene>
<sequence>MTHIIPLETICVMRVTVAEAAREAEVTPHQIRAALREGALHARHVFGREPVLDDISVLAWKRSRSLGRRWSPRATAAALDLLSDGTTAFFAGSELSRLRRVLRSSTVNHIAYLAGGLGGAWARFRPLEELKGLEPMGPTAANATIPLGITGTREMTFAAVPDLNLFEREVLVAPDAEGTLGVVERPLDTRGARILLDTYLVGDSRESAIAADLLQERADAL</sequence>
<evidence type="ECO:0000313" key="2">
    <source>
        <dbReference type="Proteomes" id="UP000712713"/>
    </source>
</evidence>
<comment type="caution">
    <text evidence="1">The sequence shown here is derived from an EMBL/GenBank/DDBJ whole genome shotgun (WGS) entry which is preliminary data.</text>
</comment>
<name>A0A921EPM3_9ACTN</name>
<organism evidence="1 2">
    <name type="scientific">Tessaracoccus flavescens</name>
    <dbReference type="NCBI Taxonomy" id="399497"/>
    <lineage>
        <taxon>Bacteria</taxon>
        <taxon>Bacillati</taxon>
        <taxon>Actinomycetota</taxon>
        <taxon>Actinomycetes</taxon>
        <taxon>Propionibacteriales</taxon>
        <taxon>Propionibacteriaceae</taxon>
        <taxon>Tessaracoccus</taxon>
    </lineage>
</organism>
<reference evidence="1" key="1">
    <citation type="journal article" date="2021" name="PeerJ">
        <title>Extensive microbial diversity within the chicken gut microbiome revealed by metagenomics and culture.</title>
        <authorList>
            <person name="Gilroy R."/>
            <person name="Ravi A."/>
            <person name="Getino M."/>
            <person name="Pursley I."/>
            <person name="Horton D.L."/>
            <person name="Alikhan N.F."/>
            <person name="Baker D."/>
            <person name="Gharbi K."/>
            <person name="Hall N."/>
            <person name="Watson M."/>
            <person name="Adriaenssens E.M."/>
            <person name="Foster-Nyarko E."/>
            <person name="Jarju S."/>
            <person name="Secka A."/>
            <person name="Antonio M."/>
            <person name="Oren A."/>
            <person name="Chaudhuri R.R."/>
            <person name="La Ragione R."/>
            <person name="Hildebrand F."/>
            <person name="Pallen M.J."/>
        </authorList>
    </citation>
    <scope>NUCLEOTIDE SEQUENCE</scope>
    <source>
        <strain evidence="1">ChiGjej3B3-7470</strain>
    </source>
</reference>
<dbReference type="Proteomes" id="UP000712713">
    <property type="component" value="Unassembled WGS sequence"/>
</dbReference>
<reference evidence="1" key="2">
    <citation type="submission" date="2021-09" db="EMBL/GenBank/DDBJ databases">
        <authorList>
            <person name="Gilroy R."/>
        </authorList>
    </citation>
    <scope>NUCLEOTIDE SEQUENCE</scope>
    <source>
        <strain evidence="1">ChiGjej3B3-7470</strain>
    </source>
</reference>
<accession>A0A921EPM3</accession>
<proteinExistence type="predicted"/>
<dbReference type="EMBL" id="DYZF01000140">
    <property type="protein sequence ID" value="HJE51444.1"/>
    <property type="molecule type" value="Genomic_DNA"/>
</dbReference>
<protein>
    <submittedName>
        <fullName evidence="1">Uncharacterized protein</fullName>
    </submittedName>
</protein>
<dbReference type="AlphaFoldDB" id="A0A921EPM3"/>